<proteinExistence type="predicted"/>
<dbReference type="GeneID" id="93773252"/>
<dbReference type="Proteomes" id="UP000677457">
    <property type="component" value="Unassembled WGS sequence"/>
</dbReference>
<protein>
    <submittedName>
        <fullName evidence="1">Uncharacterized protein</fullName>
    </submittedName>
</protein>
<comment type="caution">
    <text evidence="1">The sequence shown here is derived from an EMBL/GenBank/DDBJ whole genome shotgun (WGS) entry which is preliminary data.</text>
</comment>
<keyword evidence="2" id="KW-1185">Reference proteome</keyword>
<dbReference type="RefSeq" id="WP_142116595.1">
    <property type="nucleotide sequence ID" value="NZ_BOQM01000016.1"/>
</dbReference>
<organism evidence="1 2">
    <name type="scientific">Salinispora arenicola</name>
    <dbReference type="NCBI Taxonomy" id="168697"/>
    <lineage>
        <taxon>Bacteria</taxon>
        <taxon>Bacillati</taxon>
        <taxon>Actinomycetota</taxon>
        <taxon>Actinomycetes</taxon>
        <taxon>Micromonosporales</taxon>
        <taxon>Micromonosporaceae</taxon>
        <taxon>Salinispora</taxon>
    </lineage>
</organism>
<sequence>MADYSLCGGGVWSKFDVSPGISATKRVDFISCEPKFGAEIAVVVGGKRTGAPVATVVDEVASGGSGLSHIAEQGERFVT</sequence>
<evidence type="ECO:0000313" key="2">
    <source>
        <dbReference type="Proteomes" id="UP000677457"/>
    </source>
</evidence>
<dbReference type="EMBL" id="BOQM01000016">
    <property type="protein sequence ID" value="GIM85673.1"/>
    <property type="molecule type" value="Genomic_DNA"/>
</dbReference>
<gene>
    <name evidence="1" type="ORF">Sar04_24090</name>
</gene>
<name>A0ABQ4JS62_SALAC</name>
<evidence type="ECO:0000313" key="1">
    <source>
        <dbReference type="EMBL" id="GIM85673.1"/>
    </source>
</evidence>
<accession>A0ABQ4JS62</accession>
<reference evidence="1 2" key="1">
    <citation type="submission" date="2021-03" db="EMBL/GenBank/DDBJ databases">
        <title>Whole genome shotgun sequence of Salinispora arenicola NBRC 105043.</title>
        <authorList>
            <person name="Komaki H."/>
            <person name="Tamura T."/>
        </authorList>
    </citation>
    <scope>NUCLEOTIDE SEQUENCE [LARGE SCALE GENOMIC DNA]</scope>
    <source>
        <strain evidence="1 2">NBRC 105043</strain>
    </source>
</reference>